<organism evidence="3 4">
    <name type="scientific">Acidihalobacter ferrooxydans</name>
    <dbReference type="NCBI Taxonomy" id="1765967"/>
    <lineage>
        <taxon>Bacteria</taxon>
        <taxon>Pseudomonadati</taxon>
        <taxon>Pseudomonadota</taxon>
        <taxon>Gammaproteobacteria</taxon>
        <taxon>Chromatiales</taxon>
        <taxon>Ectothiorhodospiraceae</taxon>
        <taxon>Acidihalobacter</taxon>
    </lineage>
</organism>
<dbReference type="PROSITE" id="PS00662">
    <property type="entry name" value="T2SP_E"/>
    <property type="match status" value="1"/>
</dbReference>
<sequence length="352" mass="38218">MARVDALLADLLARRGSDLHLIAGQPPRMRIDGELMAVGDAALSADTLGDMAGEILSERSRQQLEQHDGTDFAYALLDGARFRVNLFRHIGGLGMVMRAIPSEALSLTALHMPPVVQSLCQHKHGLVLVTGKTGSGKSTTLAAMVDAINENKRGHILTIEDPIEFVHRRKRCLISQREVGHDAASFSSALHSALREDPDVILVGEMRDIETIGLAVTAAEMGILVLATLHTSRADATVDRIINAFPATKQAQVRIMLSTSLRGVISQQLARRADGRGRLAVTEIMLNTPAIANLIRDGKTEQIETAMQSGALVGMQTMDNELRRLMEAGEITGQEAYLRAINKDYFRGFADS</sequence>
<dbReference type="Gene3D" id="3.40.50.300">
    <property type="entry name" value="P-loop containing nucleotide triphosphate hydrolases"/>
    <property type="match status" value="1"/>
</dbReference>
<reference evidence="3 4" key="1">
    <citation type="submission" date="2017-01" db="EMBL/GenBank/DDBJ databases">
        <title>Draft sequence of Acidihalobacter ferrooxidans strain DSM 14175 (strain V8).</title>
        <authorList>
            <person name="Khaleque H.N."/>
            <person name="Ramsay J.P."/>
            <person name="Murphy R.J.T."/>
            <person name="Kaksonen A.H."/>
            <person name="Boxall N.J."/>
            <person name="Watkin E.L.J."/>
        </authorList>
    </citation>
    <scope>NUCLEOTIDE SEQUENCE [LARGE SCALE GENOMIC DNA]</scope>
    <source>
        <strain evidence="3 4">V8</strain>
    </source>
</reference>
<comment type="similarity">
    <text evidence="1">Belongs to the GSP E family.</text>
</comment>
<feature type="domain" description="Bacterial type II secretion system protein E" evidence="2">
    <location>
        <begin position="194"/>
        <end position="208"/>
    </location>
</feature>
<dbReference type="GO" id="GO:0016887">
    <property type="term" value="F:ATP hydrolysis activity"/>
    <property type="evidence" value="ECO:0007669"/>
    <property type="project" value="InterPro"/>
</dbReference>
<dbReference type="AlphaFoldDB" id="A0A1P8UE90"/>
<evidence type="ECO:0000259" key="2">
    <source>
        <dbReference type="PROSITE" id="PS00662"/>
    </source>
</evidence>
<dbReference type="GO" id="GO:0005524">
    <property type="term" value="F:ATP binding"/>
    <property type="evidence" value="ECO:0007669"/>
    <property type="project" value="InterPro"/>
</dbReference>
<dbReference type="InterPro" id="IPR006321">
    <property type="entry name" value="PilT/PilU"/>
</dbReference>
<dbReference type="InterPro" id="IPR050921">
    <property type="entry name" value="T4SS_GSP_E_ATPase"/>
</dbReference>
<dbReference type="CDD" id="cd01131">
    <property type="entry name" value="PilT"/>
    <property type="match status" value="1"/>
</dbReference>
<dbReference type="PANTHER" id="PTHR30486">
    <property type="entry name" value="TWITCHING MOTILITY PROTEIN PILT"/>
    <property type="match status" value="1"/>
</dbReference>
<dbReference type="Gene3D" id="3.30.450.90">
    <property type="match status" value="1"/>
</dbReference>
<dbReference type="PANTHER" id="PTHR30486:SF6">
    <property type="entry name" value="TYPE IV PILUS RETRACTATION ATPASE PILT"/>
    <property type="match status" value="1"/>
</dbReference>
<protein>
    <submittedName>
        <fullName evidence="3">Type IV pili twitching motility protein PilT</fullName>
    </submittedName>
</protein>
<keyword evidence="4" id="KW-1185">Reference proteome</keyword>
<evidence type="ECO:0000256" key="1">
    <source>
        <dbReference type="ARBA" id="ARBA00006611"/>
    </source>
</evidence>
<proteinExistence type="inferred from homology"/>
<dbReference type="EMBL" id="CP019434">
    <property type="protein sequence ID" value="APZ42118.1"/>
    <property type="molecule type" value="Genomic_DNA"/>
</dbReference>
<dbReference type="InterPro" id="IPR027417">
    <property type="entry name" value="P-loop_NTPase"/>
</dbReference>
<dbReference type="Pfam" id="PF00437">
    <property type="entry name" value="T2SSE"/>
    <property type="match status" value="1"/>
</dbReference>
<evidence type="ECO:0000313" key="4">
    <source>
        <dbReference type="Proteomes" id="UP000243807"/>
    </source>
</evidence>
<dbReference type="KEGG" id="afy:BW247_02580"/>
<dbReference type="NCBIfam" id="TIGR01420">
    <property type="entry name" value="pilT_fam"/>
    <property type="match status" value="1"/>
</dbReference>
<dbReference type="RefSeq" id="WP_076835540.1">
    <property type="nucleotide sequence ID" value="NZ_CP019434.1"/>
</dbReference>
<dbReference type="STRING" id="1765967.BW247_02580"/>
<dbReference type="Proteomes" id="UP000243807">
    <property type="component" value="Chromosome"/>
</dbReference>
<dbReference type="InterPro" id="IPR001482">
    <property type="entry name" value="T2SS/T4SS_dom"/>
</dbReference>
<evidence type="ECO:0000313" key="3">
    <source>
        <dbReference type="EMBL" id="APZ42118.1"/>
    </source>
</evidence>
<accession>A0A1P8UE90</accession>
<dbReference type="OrthoDB" id="9804785at2"/>
<dbReference type="SUPFAM" id="SSF52540">
    <property type="entry name" value="P-loop containing nucleoside triphosphate hydrolases"/>
    <property type="match status" value="1"/>
</dbReference>
<gene>
    <name evidence="3" type="ORF">BW247_02580</name>
</gene>
<name>A0A1P8UE90_9GAMM</name>